<protein>
    <submittedName>
        <fullName evidence="2">Uncharacterized protein</fullName>
    </submittedName>
</protein>
<proteinExistence type="predicted"/>
<keyword evidence="1" id="KW-0732">Signal</keyword>
<feature type="signal peptide" evidence="1">
    <location>
        <begin position="1"/>
        <end position="18"/>
    </location>
</feature>
<comment type="caution">
    <text evidence="2">The sequence shown here is derived from an EMBL/GenBank/DDBJ whole genome shotgun (WGS) entry which is preliminary data.</text>
</comment>
<dbReference type="InterPro" id="IPR000884">
    <property type="entry name" value="TSP1_rpt"/>
</dbReference>
<dbReference type="PROSITE" id="PS50092">
    <property type="entry name" value="TSP1"/>
    <property type="match status" value="1"/>
</dbReference>
<dbReference type="EMBL" id="CAJFDH010000005">
    <property type="protein sequence ID" value="CAD5223529.1"/>
    <property type="molecule type" value="Genomic_DNA"/>
</dbReference>
<name>A0A811L788_9BILA</name>
<dbReference type="Proteomes" id="UP000783686">
    <property type="component" value="Unassembled WGS sequence"/>
</dbReference>
<dbReference type="SUPFAM" id="SSF82895">
    <property type="entry name" value="TSP-1 type 1 repeat"/>
    <property type="match status" value="1"/>
</dbReference>
<dbReference type="Proteomes" id="UP000614601">
    <property type="component" value="Unassembled WGS sequence"/>
</dbReference>
<gene>
    <name evidence="2" type="ORF">BOKJ2_LOCUS10299</name>
</gene>
<dbReference type="OrthoDB" id="5821553at2759"/>
<dbReference type="EMBL" id="CAJFCW020000005">
    <property type="protein sequence ID" value="CAG9118136.1"/>
    <property type="molecule type" value="Genomic_DNA"/>
</dbReference>
<sequence length="232" mass="24202">MWFIFLIISTLLLPTVTSQCNNTGVWAEWQLFGDCAYQSDGTLAKVRYRDCDPLPLGCIATGPYICTGEFTSDETCSEAASATASTKTTVIVMDPTSQTSTVLTTVPTIVDVVTEAATTLATTLLTVTSTTAEATTAALTLPSGSNLATTCTWGDWGSYSSCSDTCGMCGATQRFRQCSSTDCTCDGSAFENVACGSMVCLYPRSSCCSGYSPTSNGTAFVCASTSTTTTTT</sequence>
<feature type="chain" id="PRO_5036221299" evidence="1">
    <location>
        <begin position="19"/>
        <end position="232"/>
    </location>
</feature>
<dbReference type="InterPro" id="IPR036383">
    <property type="entry name" value="TSP1_rpt_sf"/>
</dbReference>
<reference evidence="2" key="1">
    <citation type="submission" date="2020-09" db="EMBL/GenBank/DDBJ databases">
        <authorList>
            <person name="Kikuchi T."/>
        </authorList>
    </citation>
    <scope>NUCLEOTIDE SEQUENCE</scope>
    <source>
        <strain evidence="2">SH1</strain>
    </source>
</reference>
<evidence type="ECO:0000313" key="2">
    <source>
        <dbReference type="EMBL" id="CAD5223529.1"/>
    </source>
</evidence>
<dbReference type="PANTHER" id="PTHR31507:SF12">
    <property type="entry name" value="C6 DOMAIN-CONTAINING PROTEIN"/>
    <property type="match status" value="1"/>
</dbReference>
<evidence type="ECO:0000313" key="3">
    <source>
        <dbReference type="Proteomes" id="UP000614601"/>
    </source>
</evidence>
<organism evidence="2 3">
    <name type="scientific">Bursaphelenchus okinawaensis</name>
    <dbReference type="NCBI Taxonomy" id="465554"/>
    <lineage>
        <taxon>Eukaryota</taxon>
        <taxon>Metazoa</taxon>
        <taxon>Ecdysozoa</taxon>
        <taxon>Nematoda</taxon>
        <taxon>Chromadorea</taxon>
        <taxon>Rhabditida</taxon>
        <taxon>Tylenchina</taxon>
        <taxon>Tylenchomorpha</taxon>
        <taxon>Aphelenchoidea</taxon>
        <taxon>Aphelenchoididae</taxon>
        <taxon>Bursaphelenchus</taxon>
    </lineage>
</organism>
<evidence type="ECO:0000256" key="1">
    <source>
        <dbReference type="SAM" id="SignalP"/>
    </source>
</evidence>
<dbReference type="PANTHER" id="PTHR31507">
    <property type="entry name" value="PROTEIN CBG15923"/>
    <property type="match status" value="1"/>
</dbReference>
<accession>A0A811L788</accession>
<keyword evidence="3" id="KW-1185">Reference proteome</keyword>
<dbReference type="Gene3D" id="2.20.100.10">
    <property type="entry name" value="Thrombospondin type-1 (TSP1) repeat"/>
    <property type="match status" value="1"/>
</dbReference>
<dbReference type="AlphaFoldDB" id="A0A811L788"/>